<dbReference type="EMBL" id="CP012700">
    <property type="protein sequence ID" value="ALH81285.1"/>
    <property type="molecule type" value="Genomic_DNA"/>
</dbReference>
<reference evidence="1 2" key="1">
    <citation type="journal article" date="2015" name="Genome Announc.">
        <title>Complete Genome Sequence of Polypropylene Glycol- and Polyethylene Glycol-Degrading Sphingopyxis macrogoltabida Strain EY-1.</title>
        <authorList>
            <person name="Ohtsubo Y."/>
            <person name="Nagata Y."/>
            <person name="Numata M."/>
            <person name="Tsuchikane K."/>
            <person name="Hosoyama A."/>
            <person name="Yamazoe A."/>
            <person name="Tsuda M."/>
            <person name="Fujita N."/>
            <person name="Kawai F."/>
        </authorList>
    </citation>
    <scope>NUCLEOTIDE SEQUENCE [LARGE SCALE GENOMIC DNA]</scope>
    <source>
        <strain evidence="1 2">EY-1</strain>
    </source>
</reference>
<dbReference type="Proteomes" id="UP000058074">
    <property type="component" value="Chromosome"/>
</dbReference>
<proteinExistence type="predicted"/>
<protein>
    <submittedName>
        <fullName evidence="1">Uncharacterized protein</fullName>
    </submittedName>
</protein>
<dbReference type="KEGG" id="smag:AN936_13190"/>
<evidence type="ECO:0000313" key="2">
    <source>
        <dbReference type="Proteomes" id="UP000058074"/>
    </source>
</evidence>
<gene>
    <name evidence="1" type="ORF">AN936_13190</name>
</gene>
<accession>A0A0N9U7L8</accession>
<evidence type="ECO:0000313" key="1">
    <source>
        <dbReference type="EMBL" id="ALH81285.1"/>
    </source>
</evidence>
<name>A0A0N9U7L8_SPHMC</name>
<sequence length="90" mass="9837">MISVAIAFDCDAAVILTFDHEVDPKIAYFDLGVDSIASLNQQIVHLALKIGLALFPPVLGLLTIRREGHPEMVQQRAAKLIGMSKGFNVY</sequence>
<dbReference type="AlphaFoldDB" id="A0A0N9U7L8"/>
<organism evidence="1 2">
    <name type="scientific">Sphingopyxis macrogoltabida</name>
    <name type="common">Sphingomonas macrogoltabidus</name>
    <dbReference type="NCBI Taxonomy" id="33050"/>
    <lineage>
        <taxon>Bacteria</taxon>
        <taxon>Pseudomonadati</taxon>
        <taxon>Pseudomonadota</taxon>
        <taxon>Alphaproteobacteria</taxon>
        <taxon>Sphingomonadales</taxon>
        <taxon>Sphingomonadaceae</taxon>
        <taxon>Sphingopyxis</taxon>
    </lineage>
</organism>